<dbReference type="Proteomes" id="UP000282892">
    <property type="component" value="Chromosome"/>
</dbReference>
<dbReference type="PROSITE" id="PS51186">
    <property type="entry name" value="GNAT"/>
    <property type="match status" value="1"/>
</dbReference>
<name>A0A3T0HY19_9BACI</name>
<evidence type="ECO:0000313" key="5">
    <source>
        <dbReference type="Proteomes" id="UP000282892"/>
    </source>
</evidence>
<evidence type="ECO:0000256" key="2">
    <source>
        <dbReference type="ARBA" id="ARBA00023315"/>
    </source>
</evidence>
<evidence type="ECO:0000256" key="1">
    <source>
        <dbReference type="ARBA" id="ARBA00022679"/>
    </source>
</evidence>
<dbReference type="EMBL" id="CP022572">
    <property type="protein sequence ID" value="AZU62016.1"/>
    <property type="molecule type" value="Genomic_DNA"/>
</dbReference>
<dbReference type="STRING" id="1193713.GCA_001636315_04911"/>
<evidence type="ECO:0000313" key="4">
    <source>
        <dbReference type="EMBL" id="AZU62016.1"/>
    </source>
</evidence>
<protein>
    <submittedName>
        <fullName evidence="4">N-acetyltransferase</fullName>
    </submittedName>
</protein>
<dbReference type="InterPro" id="IPR050832">
    <property type="entry name" value="Bact_Acetyltransf"/>
</dbReference>
<dbReference type="KEGG" id="nmk:CHR53_12390"/>
<dbReference type="SUPFAM" id="SSF55729">
    <property type="entry name" value="Acyl-CoA N-acyltransferases (Nat)"/>
    <property type="match status" value="1"/>
</dbReference>
<dbReference type="CDD" id="cd04301">
    <property type="entry name" value="NAT_SF"/>
    <property type="match status" value="1"/>
</dbReference>
<gene>
    <name evidence="4" type="ORF">CHR53_12390</name>
</gene>
<dbReference type="GO" id="GO:0016747">
    <property type="term" value="F:acyltransferase activity, transferring groups other than amino-acyl groups"/>
    <property type="evidence" value="ECO:0007669"/>
    <property type="project" value="InterPro"/>
</dbReference>
<dbReference type="OrthoDB" id="9792929at2"/>
<dbReference type="InterPro" id="IPR016181">
    <property type="entry name" value="Acyl_CoA_acyltransferase"/>
</dbReference>
<reference evidence="4 5" key="1">
    <citation type="submission" date="2017-07" db="EMBL/GenBank/DDBJ databases">
        <title>The complete genome sequence of Bacillus mesonae strain H20-5, an efficient strain improving plant abiotic stress resistance.</title>
        <authorList>
            <person name="Kim S.Y."/>
            <person name="Song H."/>
            <person name="Sang M.K."/>
            <person name="Weon H.-Y."/>
            <person name="Song J."/>
        </authorList>
    </citation>
    <scope>NUCLEOTIDE SEQUENCE [LARGE SCALE GENOMIC DNA]</scope>
    <source>
        <strain evidence="4 5">H20-5</strain>
    </source>
</reference>
<dbReference type="AlphaFoldDB" id="A0A3T0HY19"/>
<keyword evidence="1 4" id="KW-0808">Transferase</keyword>
<accession>A0A3T0HY19</accession>
<proteinExistence type="predicted"/>
<dbReference type="PANTHER" id="PTHR43877">
    <property type="entry name" value="AMINOALKYLPHOSPHONATE N-ACETYLTRANSFERASE-RELATED-RELATED"/>
    <property type="match status" value="1"/>
</dbReference>
<dbReference type="PANTHER" id="PTHR43877:SF2">
    <property type="entry name" value="AMINOALKYLPHOSPHONATE N-ACETYLTRANSFERASE-RELATED"/>
    <property type="match status" value="1"/>
</dbReference>
<dbReference type="InterPro" id="IPR000182">
    <property type="entry name" value="GNAT_dom"/>
</dbReference>
<evidence type="ECO:0000259" key="3">
    <source>
        <dbReference type="PROSITE" id="PS51186"/>
    </source>
</evidence>
<keyword evidence="2" id="KW-0012">Acyltransferase</keyword>
<dbReference type="Gene3D" id="3.40.630.30">
    <property type="match status" value="1"/>
</dbReference>
<feature type="domain" description="N-acetyltransferase" evidence="3">
    <location>
        <begin position="2"/>
        <end position="148"/>
    </location>
</feature>
<keyword evidence="5" id="KW-1185">Reference proteome</keyword>
<dbReference type="Pfam" id="PF00583">
    <property type="entry name" value="Acetyltransf_1"/>
    <property type="match status" value="1"/>
</dbReference>
<organism evidence="4 5">
    <name type="scientific">Neobacillus mesonae</name>
    <dbReference type="NCBI Taxonomy" id="1193713"/>
    <lineage>
        <taxon>Bacteria</taxon>
        <taxon>Bacillati</taxon>
        <taxon>Bacillota</taxon>
        <taxon>Bacilli</taxon>
        <taxon>Bacillales</taxon>
        <taxon>Bacillaceae</taxon>
        <taxon>Neobacillus</taxon>
    </lineage>
</organism>
<sequence length="148" mass="17227">MTKIRPAVNHDTNQLYELMRQYIVDFYQRPEPKEIELKGLIQHLQENPSSGLQFVAEENGELIGFATLYFTFSTLNVKRQAVLNDLFVLPNARGKKVGEKLFQTCLDYVRANHFAGMTWQTAKDNTTAQTLYKKMGGEISDWFFYEIY</sequence>
<dbReference type="RefSeq" id="WP_066398059.1">
    <property type="nucleotide sequence ID" value="NZ_CP022572.1"/>
</dbReference>